<dbReference type="OrthoDB" id="69498at2157"/>
<reference evidence="5" key="4">
    <citation type="submission" date="2020-10" db="EMBL/GenBank/DDBJ databases">
        <title>Dehalococcoides mccartyi of a TCE/Cr reducing biochatode.</title>
        <authorList>
            <person name="Matturro B."/>
        </authorList>
    </citation>
    <scope>NUCLEOTIDE SEQUENCE</scope>
    <source>
        <strain evidence="5">Bin2</strain>
    </source>
</reference>
<accession>A0A090I2M7</accession>
<dbReference type="GeneID" id="82850457"/>
<dbReference type="AlphaFoldDB" id="A0A090I2M7"/>
<dbReference type="Gene3D" id="3.30.450.30">
    <property type="entry name" value="Dynein light chain 2a, cytoplasmic"/>
    <property type="match status" value="1"/>
</dbReference>
<dbReference type="PATRIC" id="fig|2162.10.peg.2163"/>
<keyword evidence="6" id="KW-1185">Reference proteome</keyword>
<dbReference type="EMBL" id="LN515531">
    <property type="protein sequence ID" value="CEA13353.1"/>
    <property type="molecule type" value="Genomic_DNA"/>
</dbReference>
<dbReference type="Pfam" id="PF03259">
    <property type="entry name" value="Robl_LC7"/>
    <property type="match status" value="1"/>
</dbReference>
<reference evidence="4" key="3">
    <citation type="submission" date="2014-09" db="EMBL/GenBank/DDBJ databases">
        <authorList>
            <person name="Bishop-Lilly K.A."/>
            <person name="Broomall S.M."/>
            <person name="Chain P.S."/>
            <person name="Chertkov O."/>
            <person name="Coyne S.R."/>
            <person name="Daligault H.E."/>
            <person name="Davenport K.W."/>
            <person name="Erkkila T."/>
            <person name="Frey K.G."/>
            <person name="Gibbons H.S."/>
            <person name="Gu W."/>
            <person name="Jaissle J."/>
            <person name="Johnson S.L."/>
            <person name="Koroleva G.I."/>
            <person name="Ladner J.T."/>
            <person name="Lo C.-C."/>
            <person name="Minogue T.D."/>
            <person name="Munk C."/>
            <person name="Palacios G.F."/>
            <person name="Redden C.L."/>
            <person name="Rosenzweig C.N."/>
            <person name="Scholz M.B."/>
            <person name="Teshima H."/>
            <person name="Xu Y."/>
        </authorList>
    </citation>
    <scope>NUCLEOTIDE SEQUENCE</scope>
    <source>
        <strain evidence="4">Mb9</strain>
    </source>
</reference>
<protein>
    <submittedName>
        <fullName evidence="2">Roadblock/LC7 domain-containing protein</fullName>
    </submittedName>
</protein>
<dbReference type="KEGG" id="mfc:BRM9_0301"/>
<dbReference type="EMBL" id="JADIIL010000033">
    <property type="protein sequence ID" value="MBF4475472.1"/>
    <property type="molecule type" value="Genomic_DNA"/>
</dbReference>
<evidence type="ECO:0000313" key="6">
    <source>
        <dbReference type="Proteomes" id="UP000062768"/>
    </source>
</evidence>
<dbReference type="SUPFAM" id="SSF103196">
    <property type="entry name" value="Roadblock/LC7 domain"/>
    <property type="match status" value="1"/>
</dbReference>
<proteinExistence type="predicted"/>
<dbReference type="EMBL" id="CP006933">
    <property type="protein sequence ID" value="AIS31128.1"/>
    <property type="molecule type" value="Genomic_DNA"/>
</dbReference>
<dbReference type="KEGG" id="mfi:DSM1535_1008"/>
<dbReference type="Proteomes" id="UP000606900">
    <property type="component" value="Unassembled WGS sequence"/>
</dbReference>
<evidence type="ECO:0000313" key="2">
    <source>
        <dbReference type="EMBL" id="AIS31128.1"/>
    </source>
</evidence>
<evidence type="ECO:0000259" key="1">
    <source>
        <dbReference type="SMART" id="SM00960"/>
    </source>
</evidence>
<reference evidence="3" key="2">
    <citation type="submission" date="2014-08" db="EMBL/GenBank/DDBJ databases">
        <authorList>
            <person name="Wibberg D."/>
        </authorList>
    </citation>
    <scope>NUCLEOTIDE SEQUENCE</scope>
</reference>
<feature type="domain" description="Roadblock/LAMTOR2" evidence="1">
    <location>
        <begin position="6"/>
        <end position="92"/>
    </location>
</feature>
<reference evidence="2" key="1">
    <citation type="submission" date="2013-12" db="EMBL/GenBank/DDBJ databases">
        <title>The complete genome sequence of Methanobacterium sp. BRM9.</title>
        <authorList>
            <consortium name="Pastoral Greenhouse Gas Research Consortium"/>
            <person name="Kelly W.J."/>
            <person name="Leahy S.C."/>
            <person name="Perry R."/>
            <person name="Li D."/>
            <person name="Altermann E."/>
            <person name="Lambie S.C."/>
            <person name="Attwood G.T."/>
        </authorList>
    </citation>
    <scope>NUCLEOTIDE SEQUENCE [LARGE SCALE GENOMIC DNA]</scope>
    <source>
        <strain evidence="2">BRM9</strain>
    </source>
</reference>
<dbReference type="RefSeq" id="WP_048072576.1">
    <property type="nucleotide sequence ID" value="NZ_CALCVY010000018.1"/>
</dbReference>
<sequence length="116" mass="12765">MVVQNLDEVLININRIRGVKDSLVAGLDGIPVTKVDRESSILSATTVAALGAVRELTRTVRYGNLEQLIVETEQGKIVIDEFGMDHVIIVLTEMNANIGMIRVMLKKAISDFTNNQ</sequence>
<name>A0A090I2M7_METFO</name>
<evidence type="ECO:0000313" key="3">
    <source>
        <dbReference type="EMBL" id="CEA13353.1"/>
    </source>
</evidence>
<organism evidence="3">
    <name type="scientific">Methanobacterium formicicum</name>
    <dbReference type="NCBI Taxonomy" id="2162"/>
    <lineage>
        <taxon>Archaea</taxon>
        <taxon>Methanobacteriati</taxon>
        <taxon>Methanobacteriota</taxon>
        <taxon>Methanomada group</taxon>
        <taxon>Methanobacteria</taxon>
        <taxon>Methanobacteriales</taxon>
        <taxon>Methanobacteriaceae</taxon>
        <taxon>Methanobacterium</taxon>
    </lineage>
</organism>
<evidence type="ECO:0000313" key="4">
    <source>
        <dbReference type="EMBL" id="CEL25710.1"/>
    </source>
</evidence>
<dbReference type="SMART" id="SM00960">
    <property type="entry name" value="Robl_LC7"/>
    <property type="match status" value="1"/>
</dbReference>
<dbReference type="Proteomes" id="UP000029661">
    <property type="component" value="Chromosome"/>
</dbReference>
<gene>
    <name evidence="2" type="ORF">BRM9_0301</name>
    <name evidence="3" type="ORF">DSM1535_1008</name>
    <name evidence="5" type="ORF">ISP06_08400</name>
    <name evidence="4" type="ORF">MB9_2091</name>
</gene>
<dbReference type="STRING" id="2162.BRM9_0301"/>
<dbReference type="InterPro" id="IPR004942">
    <property type="entry name" value="Roadblock/LAMTOR2_dom"/>
</dbReference>
<evidence type="ECO:0000313" key="5">
    <source>
        <dbReference type="EMBL" id="MBF4475472.1"/>
    </source>
</evidence>
<dbReference type="Proteomes" id="UP000062768">
    <property type="component" value="Chromosome I"/>
</dbReference>
<dbReference type="EMBL" id="LN734822">
    <property type="protein sequence ID" value="CEL25710.1"/>
    <property type="molecule type" value="Genomic_DNA"/>
</dbReference>